<feature type="transmembrane region" description="Helical" evidence="6">
    <location>
        <begin position="70"/>
        <end position="92"/>
    </location>
</feature>
<dbReference type="Proteomes" id="UP000095751">
    <property type="component" value="Unassembled WGS sequence"/>
</dbReference>
<feature type="transmembrane region" description="Helical" evidence="6">
    <location>
        <begin position="784"/>
        <end position="804"/>
    </location>
</feature>
<dbReference type="KEGG" id="fcy:FRACYDRAFT_246292"/>
<dbReference type="PANTHER" id="PTHR11972:SF193">
    <property type="entry name" value="FAD-BINDING FR-TYPE DOMAIN-CONTAINING PROTEIN"/>
    <property type="match status" value="1"/>
</dbReference>
<feature type="transmembrane region" description="Helical" evidence="6">
    <location>
        <begin position="137"/>
        <end position="153"/>
    </location>
</feature>
<evidence type="ECO:0000256" key="6">
    <source>
        <dbReference type="SAM" id="Phobius"/>
    </source>
</evidence>
<accession>A0A1E7EYT4</accession>
<dbReference type="AlphaFoldDB" id="A0A1E7EYT4"/>
<gene>
    <name evidence="8" type="primary">FRO4</name>
    <name evidence="8" type="ORF">FRACYDRAFT_246292</name>
</gene>
<keyword evidence="2 6" id="KW-0812">Transmembrane</keyword>
<dbReference type="GO" id="GO:0005886">
    <property type="term" value="C:plasma membrane"/>
    <property type="evidence" value="ECO:0007669"/>
    <property type="project" value="TreeGrafter"/>
</dbReference>
<evidence type="ECO:0000256" key="4">
    <source>
        <dbReference type="ARBA" id="ARBA00023002"/>
    </source>
</evidence>
<dbReference type="InterPro" id="IPR013130">
    <property type="entry name" value="Fe3_Rdtase_TM_dom"/>
</dbReference>
<dbReference type="GO" id="GO:0016491">
    <property type="term" value="F:oxidoreductase activity"/>
    <property type="evidence" value="ECO:0007669"/>
    <property type="project" value="UniProtKB-KW"/>
</dbReference>
<dbReference type="SUPFAM" id="SSF52343">
    <property type="entry name" value="Ferredoxin reductase-like, C-terminal NADP-linked domain"/>
    <property type="match status" value="1"/>
</dbReference>
<dbReference type="CDD" id="cd06186">
    <property type="entry name" value="NOX_Duox_like_FAD_NADP"/>
    <property type="match status" value="1"/>
</dbReference>
<evidence type="ECO:0000313" key="9">
    <source>
        <dbReference type="Proteomes" id="UP000095751"/>
    </source>
</evidence>
<dbReference type="PROSITE" id="PS51384">
    <property type="entry name" value="FAD_FR"/>
    <property type="match status" value="1"/>
</dbReference>
<dbReference type="InterPro" id="IPR017938">
    <property type="entry name" value="Riboflavin_synthase-like_b-brl"/>
</dbReference>
<dbReference type="Pfam" id="PF01794">
    <property type="entry name" value="Ferric_reduct"/>
    <property type="match status" value="1"/>
</dbReference>
<feature type="transmembrane region" description="Helical" evidence="6">
    <location>
        <begin position="205"/>
        <end position="224"/>
    </location>
</feature>
<proteinExistence type="predicted"/>
<dbReference type="InterPro" id="IPR013121">
    <property type="entry name" value="Fe_red_NAD-bd_6"/>
</dbReference>
<dbReference type="InterPro" id="IPR039261">
    <property type="entry name" value="FNR_nucleotide-bd"/>
</dbReference>
<sequence length="917" mass="104534">MFDEEQAVVELSAKGNGDNCEQSEINGDDGFRISNSNINSNIKSNSKSNNSNDIKRYTEIPKGSFDTNRIGNAIAIWTLILVWFWISMYWILVYVPFPPMGAGSEDNVFAYSDYVVKPIAEKLCPLTSPDKHGTECVWYYPAFAAFTVVALLVRKTTFRPRKLTGLRLAGDFDFLSFGKCSLVLKWPLREDMTDTEFLADIFGTFANRIGFVSVWCLTFFMIPATRHGPVLAVLGWHPYHAMTVHMWCGWAAIATAYLHTFFYILKYSVGDYHKEAPGQRGWNYFFPPPMCFVPSHYSEGTNEDGTPMPPEGYKHCKKMLAGFFGTIALSFLTVLTICSMKVIRRNQYTVFYFAHILCAPMFLLFLILHYGRAITYIWPSLFYYFATQTPFLMQHWRYTVYNYGLKITDVMDIPCEKLEANDDEDDNEASTVSTEASTASTMTRIKAIFSPKSIDWLDEKINRRGSLAKPVEHCVSFAFEISEEGADQFYPGQYGNIWCPDASMKSHPFSITHVPGKRSQLRIIFRVFGKWTDLLARSLIQLPCPGHQQELLPIPKIMMDGFHGPSHLVGNALNHDKVILVVAGIGITAFLSMLTEMIELLCFNEDGMFIKMDEIEGIPQTKRIELHWTVRDPNLVKYITDEYFLPLMQKASRKERNGELNHDGKQDLYQGASCHIHIHRTGDAGAKCETVDCNSLWNDFCDKPERGNKQVDFSLIGTFGSPWHPYRFSFGRWSTFYEHIPSITMFVAIFWCSYAFSGQIRYWLANNFYSLPDAVNDAAGAWEFFPILLFSFVFAFIGHVLMDWKQNLAAKNQRQTHEETTSSIQISTVDDEMLSSDVVQTKVLSINSTAGRPTFEKMLLYNGNSTGIFMCGPSGMIDSCKKATPGGFVSCNTKRGERIQNFFNGNKFVFYEEKFSW</sequence>
<evidence type="ECO:0000256" key="2">
    <source>
        <dbReference type="ARBA" id="ARBA00022692"/>
    </source>
</evidence>
<evidence type="ECO:0000259" key="7">
    <source>
        <dbReference type="PROSITE" id="PS51384"/>
    </source>
</evidence>
<dbReference type="Gene3D" id="3.40.50.80">
    <property type="entry name" value="Nucleotide-binding domain of ferredoxin-NADP reductase (FNR) module"/>
    <property type="match status" value="1"/>
</dbReference>
<feature type="transmembrane region" description="Helical" evidence="6">
    <location>
        <begin position="349"/>
        <end position="368"/>
    </location>
</feature>
<reference evidence="8 9" key="1">
    <citation type="submission" date="2016-09" db="EMBL/GenBank/DDBJ databases">
        <title>Extensive genetic diversity and differential bi-allelic expression allows diatom success in the polar Southern Ocean.</title>
        <authorList>
            <consortium name="DOE Joint Genome Institute"/>
            <person name="Mock T."/>
            <person name="Otillar R.P."/>
            <person name="Strauss J."/>
            <person name="Dupont C."/>
            <person name="Frickenhaus S."/>
            <person name="Maumus F."/>
            <person name="Mcmullan M."/>
            <person name="Sanges R."/>
            <person name="Schmutz J."/>
            <person name="Toseland A."/>
            <person name="Valas R."/>
            <person name="Veluchamy A."/>
            <person name="Ward B.J."/>
            <person name="Allen A."/>
            <person name="Barry K."/>
            <person name="Falciatore A."/>
            <person name="Ferrante M."/>
            <person name="Fortunato A.E."/>
            <person name="Gloeckner G."/>
            <person name="Gruber A."/>
            <person name="Hipkin R."/>
            <person name="Janech M."/>
            <person name="Kroth P."/>
            <person name="Leese F."/>
            <person name="Lindquist E."/>
            <person name="Lyon B.R."/>
            <person name="Martin J."/>
            <person name="Mayer C."/>
            <person name="Parker M."/>
            <person name="Quesneville H."/>
            <person name="Raymond J."/>
            <person name="Uhlig C."/>
            <person name="Valentin K.U."/>
            <person name="Worden A.Z."/>
            <person name="Armbrust E.V."/>
            <person name="Bowler C."/>
            <person name="Green B."/>
            <person name="Moulton V."/>
            <person name="Van Oosterhout C."/>
            <person name="Grigoriev I."/>
        </authorList>
    </citation>
    <scope>NUCLEOTIDE SEQUENCE [LARGE SCALE GENOMIC DNA]</scope>
    <source>
        <strain evidence="8 9">CCMP1102</strain>
    </source>
</reference>
<dbReference type="InterPro" id="IPR013112">
    <property type="entry name" value="FAD-bd_8"/>
</dbReference>
<organism evidence="8 9">
    <name type="scientific">Fragilariopsis cylindrus CCMP1102</name>
    <dbReference type="NCBI Taxonomy" id="635003"/>
    <lineage>
        <taxon>Eukaryota</taxon>
        <taxon>Sar</taxon>
        <taxon>Stramenopiles</taxon>
        <taxon>Ochrophyta</taxon>
        <taxon>Bacillariophyta</taxon>
        <taxon>Bacillariophyceae</taxon>
        <taxon>Bacillariophycidae</taxon>
        <taxon>Bacillariales</taxon>
        <taxon>Bacillariaceae</taxon>
        <taxon>Fragilariopsis</taxon>
    </lineage>
</organism>
<feature type="transmembrane region" description="Helical" evidence="6">
    <location>
        <begin position="320"/>
        <end position="343"/>
    </location>
</feature>
<dbReference type="Pfam" id="PF08022">
    <property type="entry name" value="FAD_binding_8"/>
    <property type="match status" value="1"/>
</dbReference>
<keyword evidence="5 6" id="KW-0472">Membrane</keyword>
<feature type="domain" description="FAD-binding FR-type" evidence="7">
    <location>
        <begin position="454"/>
        <end position="569"/>
    </location>
</feature>
<dbReference type="Pfam" id="PF08030">
    <property type="entry name" value="NAD_binding_6"/>
    <property type="match status" value="1"/>
</dbReference>
<keyword evidence="4" id="KW-0560">Oxidoreductase</keyword>
<dbReference type="SUPFAM" id="SSF63380">
    <property type="entry name" value="Riboflavin synthase domain-like"/>
    <property type="match status" value="1"/>
</dbReference>
<dbReference type="Gene3D" id="2.40.30.10">
    <property type="entry name" value="Translation factors"/>
    <property type="match status" value="1"/>
</dbReference>
<dbReference type="InParanoid" id="A0A1E7EYT4"/>
<comment type="subcellular location">
    <subcellularLocation>
        <location evidence="1">Membrane</location>
        <topology evidence="1">Multi-pass membrane protein</topology>
    </subcellularLocation>
</comment>
<feature type="transmembrane region" description="Helical" evidence="6">
    <location>
        <begin position="742"/>
        <end position="764"/>
    </location>
</feature>
<feature type="transmembrane region" description="Helical" evidence="6">
    <location>
        <begin position="244"/>
        <end position="265"/>
    </location>
</feature>
<evidence type="ECO:0000313" key="8">
    <source>
        <dbReference type="EMBL" id="OEU11180.1"/>
    </source>
</evidence>
<dbReference type="EMBL" id="KV784369">
    <property type="protein sequence ID" value="OEU11180.1"/>
    <property type="molecule type" value="Genomic_DNA"/>
</dbReference>
<keyword evidence="9" id="KW-1185">Reference proteome</keyword>
<dbReference type="InterPro" id="IPR050369">
    <property type="entry name" value="RBOH/FRE"/>
</dbReference>
<evidence type="ECO:0000256" key="1">
    <source>
        <dbReference type="ARBA" id="ARBA00004141"/>
    </source>
</evidence>
<dbReference type="InterPro" id="IPR017927">
    <property type="entry name" value="FAD-bd_FR_type"/>
</dbReference>
<dbReference type="OrthoDB" id="436496at2759"/>
<protein>
    <submittedName>
        <fullName evidence="8">Ferric-chelate reductase-like protein</fullName>
    </submittedName>
</protein>
<name>A0A1E7EYT4_9STRA</name>
<evidence type="ECO:0000256" key="3">
    <source>
        <dbReference type="ARBA" id="ARBA00022989"/>
    </source>
</evidence>
<keyword evidence="3 6" id="KW-1133">Transmembrane helix</keyword>
<evidence type="ECO:0000256" key="5">
    <source>
        <dbReference type="ARBA" id="ARBA00023136"/>
    </source>
</evidence>
<dbReference type="PANTHER" id="PTHR11972">
    <property type="entry name" value="NADPH OXIDASE"/>
    <property type="match status" value="1"/>
</dbReference>